<dbReference type="InterPro" id="IPR036940">
    <property type="entry name" value="PI3/4_kinase_cat_sf"/>
</dbReference>
<dbReference type="Gene3D" id="1.10.1070.11">
    <property type="entry name" value="Phosphatidylinositol 3-/4-kinase, catalytic domain"/>
    <property type="match status" value="1"/>
</dbReference>
<sequence>MIEVLGSLDSPEFAYFLHLCCLCFKYLRTHAYPICLLLECMATSSLKDITKNLVTVQGKQPETQQSPQGSPPAVVTTGEDAAPAATVSSSACLGVRLENAAASGEITSATTTTPAASAAAGSVLHHQQQASRGTPAPLAEMSASPSRPFKDDSSGAAACDAATAPTNRPAPTAASPPRPVSSSSSSSTSGRRVCIAIERVKERFRLDLSDEEAEEALVQIIISSAGALIPAVVDRLHEWAIYWNDTEGELQASHVTSSVLSKQAGKASVRAAHWPAVMLKRLPLQRARRKGVPPPIPQAAASVGPEPAHTAHGSCFDEGRPRANEPSVYAGAPHENSGDFVASAGFSRPLPEPQVDAFSVESDGVAWRQFAAREEDAIKRVLLLLQLEQQQRRRAAAAPGGAVAGLSWKALDSLLKARAAAARRRADSREFSEERRQRISTVSAEFSSEDAEAASSGRELREVLLEEGWSVVENVKQQTIRLPRALRSLLLQQGGFGLKELLQSAIEKSGNSPFFPALSPVFSSLAEEARAGVTPRHLSMSEAYSRAYKQLADAVHPHKLTRAVKVDGHYLYPWSVFTKQEREQLWLMADQLKWLPKWIKHHRVARKPPPRVLKTHLPVLKPKFTDIYGGPGAPSLGAEPGVRYTWLGHASGLVTIDGLNVLIDPVLGEDIVGAMSDLAKRFLNFVNSKLCGSLGERLRPAPARISELPSDLHLVILSHNHQDHIMERDIKHLCRTHKERFKHLMWYVPEGVAWFLVKHGCSPQRVCEFTWGESRTLSCMPRNGQYACSDGGGRQGDAFNAEQEEDAAHASLGARSSSG</sequence>
<dbReference type="Proteomes" id="UP000095192">
    <property type="component" value="Unassembled WGS sequence"/>
</dbReference>
<accession>A0A1D3D7A2</accession>
<keyword evidence="4" id="KW-1185">Reference proteome</keyword>
<dbReference type="InterPro" id="IPR001279">
    <property type="entry name" value="Metallo-B-lactamas"/>
</dbReference>
<evidence type="ECO:0000259" key="2">
    <source>
        <dbReference type="Pfam" id="PF12706"/>
    </source>
</evidence>
<dbReference type="InParanoid" id="A0A1D3D7A2"/>
<protein>
    <recommendedName>
        <fullName evidence="2">Metallo-beta-lactamase domain-containing protein</fullName>
    </recommendedName>
</protein>
<dbReference type="PANTHER" id="PTHR15032">
    <property type="entry name" value="N-ACYL-PHOSPHATIDYLETHANOLAMINE-HYDROLYZING PHOSPHOLIPASE D"/>
    <property type="match status" value="1"/>
</dbReference>
<feature type="region of interest" description="Disordered" evidence="1">
    <location>
        <begin position="289"/>
        <end position="323"/>
    </location>
</feature>
<dbReference type="GO" id="GO:0005737">
    <property type="term" value="C:cytoplasm"/>
    <property type="evidence" value="ECO:0007669"/>
    <property type="project" value="TreeGrafter"/>
</dbReference>
<dbReference type="PANTHER" id="PTHR15032:SF4">
    <property type="entry name" value="N-ACYL-PHOSPHATIDYLETHANOLAMINE-HYDROLYZING PHOSPHOLIPASE D"/>
    <property type="match status" value="1"/>
</dbReference>
<dbReference type="Pfam" id="PF12706">
    <property type="entry name" value="Lactamase_B_2"/>
    <property type="match status" value="1"/>
</dbReference>
<dbReference type="SUPFAM" id="SSF56281">
    <property type="entry name" value="Metallo-hydrolase/oxidoreductase"/>
    <property type="match status" value="1"/>
</dbReference>
<dbReference type="Gene3D" id="3.60.15.10">
    <property type="entry name" value="Ribonuclease Z/Hydroxyacylglutathione hydrolase-like"/>
    <property type="match status" value="1"/>
</dbReference>
<dbReference type="VEuPathDB" id="ToxoDB:cyc_08807"/>
<comment type="caution">
    <text evidence="3">The sequence shown here is derived from an EMBL/GenBank/DDBJ whole genome shotgun (WGS) entry which is preliminary data.</text>
</comment>
<dbReference type="InterPro" id="IPR036866">
    <property type="entry name" value="RibonucZ/Hydroxyglut_hydro"/>
</dbReference>
<feature type="compositionally biased region" description="Low complexity" evidence="1">
    <location>
        <begin position="156"/>
        <end position="173"/>
    </location>
</feature>
<evidence type="ECO:0000313" key="3">
    <source>
        <dbReference type="EMBL" id="OEH79317.1"/>
    </source>
</evidence>
<dbReference type="VEuPathDB" id="ToxoDB:LOC34623024"/>
<dbReference type="EMBL" id="JROU02000428">
    <property type="protein sequence ID" value="OEH79317.1"/>
    <property type="molecule type" value="Genomic_DNA"/>
</dbReference>
<feature type="region of interest" description="Disordered" evidence="1">
    <location>
        <begin position="117"/>
        <end position="188"/>
    </location>
</feature>
<feature type="region of interest" description="Disordered" evidence="1">
    <location>
        <begin position="58"/>
        <end position="80"/>
    </location>
</feature>
<evidence type="ECO:0000256" key="1">
    <source>
        <dbReference type="SAM" id="MobiDB-lite"/>
    </source>
</evidence>
<name>A0A1D3D7A2_9EIME</name>
<feature type="compositionally biased region" description="Polar residues" evidence="1">
    <location>
        <begin position="58"/>
        <end position="68"/>
    </location>
</feature>
<gene>
    <name evidence="3" type="ORF">cyc_08807</name>
</gene>
<dbReference type="AlphaFoldDB" id="A0A1D3D7A2"/>
<feature type="domain" description="Metallo-beta-lactamase" evidence="2">
    <location>
        <begin position="660"/>
        <end position="777"/>
    </location>
</feature>
<evidence type="ECO:0000313" key="4">
    <source>
        <dbReference type="Proteomes" id="UP000095192"/>
    </source>
</evidence>
<organism evidence="3 4">
    <name type="scientific">Cyclospora cayetanensis</name>
    <dbReference type="NCBI Taxonomy" id="88456"/>
    <lineage>
        <taxon>Eukaryota</taxon>
        <taxon>Sar</taxon>
        <taxon>Alveolata</taxon>
        <taxon>Apicomplexa</taxon>
        <taxon>Conoidasida</taxon>
        <taxon>Coccidia</taxon>
        <taxon>Eucoccidiorida</taxon>
        <taxon>Eimeriorina</taxon>
        <taxon>Eimeriidae</taxon>
        <taxon>Cyclospora</taxon>
    </lineage>
</organism>
<reference evidence="3 4" key="1">
    <citation type="journal article" date="2016" name="BMC Genomics">
        <title>Comparative genomics reveals Cyclospora cayetanensis possesses coccidia-like metabolism and invasion components but unique surface antigens.</title>
        <authorList>
            <person name="Liu S."/>
            <person name="Wang L."/>
            <person name="Zheng H."/>
            <person name="Xu Z."/>
            <person name="Roellig D.M."/>
            <person name="Li N."/>
            <person name="Frace M.A."/>
            <person name="Tang K."/>
            <person name="Arrowood M.J."/>
            <person name="Moss D.M."/>
            <person name="Zhang L."/>
            <person name="Feng Y."/>
            <person name="Xiao L."/>
        </authorList>
    </citation>
    <scope>NUCLEOTIDE SEQUENCE [LARGE SCALE GENOMIC DNA]</scope>
    <source>
        <strain evidence="3 4">CHN_HEN01</strain>
    </source>
</reference>
<dbReference type="VEuPathDB" id="ToxoDB:LOC113146753"/>
<proteinExistence type="predicted"/>